<comment type="caution">
    <text evidence="5">The sequence shown here is derived from an EMBL/GenBank/DDBJ whole genome shotgun (WGS) entry which is preliminary data.</text>
</comment>
<name>C0CRB3_BLAHS</name>
<dbReference type="Proteomes" id="UP000003100">
    <property type="component" value="Unassembled WGS sequence"/>
</dbReference>
<dbReference type="AlphaFoldDB" id="C0CRB3"/>
<dbReference type="PANTHER" id="PTHR45896">
    <property type="entry name" value="N-ALPHA-ACETYLTRANSFERASE 30"/>
    <property type="match status" value="1"/>
</dbReference>
<proteinExistence type="inferred from homology"/>
<keyword evidence="1" id="KW-0808">Transferase</keyword>
<organism evidence="5 6">
    <name type="scientific">Blautia hydrogenotrophica (strain DSM 10507 / JCM 14656 / S5a33)</name>
    <name type="common">Ruminococcus hydrogenotrophicus</name>
    <dbReference type="NCBI Taxonomy" id="476272"/>
    <lineage>
        <taxon>Bacteria</taxon>
        <taxon>Bacillati</taxon>
        <taxon>Bacillota</taxon>
        <taxon>Clostridia</taxon>
        <taxon>Lachnospirales</taxon>
        <taxon>Lachnospiraceae</taxon>
        <taxon>Blautia</taxon>
    </lineage>
</organism>
<dbReference type="InterPro" id="IPR044542">
    <property type="entry name" value="NAA30-like"/>
</dbReference>
<gene>
    <name evidence="5" type="ORF">RUMHYD_03427</name>
</gene>
<dbReference type="GO" id="GO:0004596">
    <property type="term" value="F:protein-N-terminal amino-acid acetyltransferase activity"/>
    <property type="evidence" value="ECO:0007669"/>
    <property type="project" value="InterPro"/>
</dbReference>
<dbReference type="SUPFAM" id="SSF55729">
    <property type="entry name" value="Acyl-CoA N-acyltransferases (Nat)"/>
    <property type="match status" value="1"/>
</dbReference>
<evidence type="ECO:0000313" key="5">
    <source>
        <dbReference type="EMBL" id="EEG47680.1"/>
    </source>
</evidence>
<protein>
    <recommendedName>
        <fullName evidence="4">N-acetyltransferase domain-containing protein</fullName>
    </recommendedName>
</protein>
<evidence type="ECO:0000256" key="3">
    <source>
        <dbReference type="ARBA" id="ARBA00024025"/>
    </source>
</evidence>
<dbReference type="eggNOG" id="COG0456">
    <property type="taxonomic scope" value="Bacteria"/>
</dbReference>
<dbReference type="EMBL" id="ACBZ01000181">
    <property type="protein sequence ID" value="EEG47680.1"/>
    <property type="molecule type" value="Genomic_DNA"/>
</dbReference>
<reference evidence="5 6" key="1">
    <citation type="submission" date="2009-01" db="EMBL/GenBank/DDBJ databases">
        <authorList>
            <person name="Fulton L."/>
            <person name="Clifton S."/>
            <person name="Fulton B."/>
            <person name="Xu J."/>
            <person name="Minx P."/>
            <person name="Pepin K.H."/>
            <person name="Johnson M."/>
            <person name="Bhonagiri V."/>
            <person name="Nash W.E."/>
            <person name="Mardis E.R."/>
            <person name="Wilson R.K."/>
        </authorList>
    </citation>
    <scope>NUCLEOTIDE SEQUENCE [LARGE SCALE GENOMIC DNA]</scope>
    <source>
        <strain evidence="6">DSM 10507 / JCM 14656 / S5a33</strain>
    </source>
</reference>
<evidence type="ECO:0000313" key="6">
    <source>
        <dbReference type="Proteomes" id="UP000003100"/>
    </source>
</evidence>
<feature type="domain" description="N-acetyltransferase" evidence="4">
    <location>
        <begin position="1"/>
        <end position="147"/>
    </location>
</feature>
<comment type="similarity">
    <text evidence="3">Belongs to the acetyltransferase family. MAK3 subfamily.</text>
</comment>
<dbReference type="PATRIC" id="fig|476272.21.peg.103"/>
<dbReference type="PROSITE" id="PS51186">
    <property type="entry name" value="GNAT"/>
    <property type="match status" value="1"/>
</dbReference>
<dbReference type="GO" id="GO:0031417">
    <property type="term" value="C:NatC complex"/>
    <property type="evidence" value="ECO:0007669"/>
    <property type="project" value="TreeGrafter"/>
</dbReference>
<sequence length="147" mass="16899">MEVLAMKIEDYDEAWKIWVHTKGMGLNNLDDSREGIRKFLRRNPSTCFVAKNEGKVIGVILAGNDGRRGYIYHLAVKESERRKGVADRLLKTAMKALEKEGIKKIASLVYKENKIGNQFWEKEGFVLKEGMRYRSKAVADLYDISIE</sequence>
<keyword evidence="6" id="KW-1185">Reference proteome</keyword>
<dbReference type="RefSeq" id="WP_005951764.1">
    <property type="nucleotide sequence ID" value="NZ_CP136423.1"/>
</dbReference>
<evidence type="ECO:0000259" key="4">
    <source>
        <dbReference type="PROSITE" id="PS51186"/>
    </source>
</evidence>
<dbReference type="PANTHER" id="PTHR45896:SF1">
    <property type="entry name" value="N-ALPHA-ACETYLTRANSFERASE 30"/>
    <property type="match status" value="1"/>
</dbReference>
<dbReference type="InterPro" id="IPR016181">
    <property type="entry name" value="Acyl_CoA_acyltransferase"/>
</dbReference>
<evidence type="ECO:0000256" key="2">
    <source>
        <dbReference type="ARBA" id="ARBA00023315"/>
    </source>
</evidence>
<keyword evidence="2" id="KW-0012">Acyltransferase</keyword>
<dbReference type="GeneID" id="86823249"/>
<evidence type="ECO:0000256" key="1">
    <source>
        <dbReference type="ARBA" id="ARBA00022679"/>
    </source>
</evidence>
<reference evidence="5 6" key="2">
    <citation type="submission" date="2009-02" db="EMBL/GenBank/DDBJ databases">
        <title>Draft genome sequence of Blautia hydrogenotrophica DSM 10507 (Ruminococcus hydrogenotrophicus DSM 10507).</title>
        <authorList>
            <person name="Sudarsanam P."/>
            <person name="Ley R."/>
            <person name="Guruge J."/>
            <person name="Turnbaugh P.J."/>
            <person name="Mahowald M."/>
            <person name="Liep D."/>
            <person name="Gordon J."/>
        </authorList>
    </citation>
    <scope>NUCLEOTIDE SEQUENCE [LARGE SCALE GENOMIC DNA]</scope>
    <source>
        <strain evidence="6">DSM 10507 / JCM 14656 / S5a33</strain>
    </source>
</reference>
<dbReference type="HOGENOM" id="CLU_013985_34_1_9"/>
<dbReference type="InterPro" id="IPR000182">
    <property type="entry name" value="GNAT_dom"/>
</dbReference>
<accession>C0CRB3</accession>
<dbReference type="Gene3D" id="3.40.630.30">
    <property type="match status" value="1"/>
</dbReference>
<dbReference type="CDD" id="cd04301">
    <property type="entry name" value="NAT_SF"/>
    <property type="match status" value="1"/>
</dbReference>
<dbReference type="Pfam" id="PF00583">
    <property type="entry name" value="Acetyltransf_1"/>
    <property type="match status" value="1"/>
</dbReference>